<proteinExistence type="predicted"/>
<protein>
    <submittedName>
        <fullName evidence="4">Nitronate monooxygenase</fullName>
    </submittedName>
</protein>
<keyword evidence="5" id="KW-1185">Reference proteome</keyword>
<dbReference type="CDD" id="cd04730">
    <property type="entry name" value="NPD_like"/>
    <property type="match status" value="1"/>
</dbReference>
<sequence>MKTRVTEQLAIAYPIIQGGMQWVGLAELASAVSNAGGLGILTGLTQPTPDDLRREIERCRSMTNKPFGVNLTILPSATPRPYAEYVQAIVDSGVRIVETAGNSPKDFIKTFKDHGITIIHKCTTVRHALSAERNGVDMVSIDGLECAGHPGEDDVGGLVLIPAAARALKIPVIASGGIADGRGMAGAMALGAEGINMGTRFCATKEAPIHDNIKQALVKGTERDTALIFRTMKNTARVFRNQIAHEVRELEYRPGGCQFEDIKPLVIGTRGRAALQSGEVDNGIVSAGQSIGLIDDIPTCAELIERMVADCRQRLHIASGWAEGAGNGRG</sequence>
<comment type="caution">
    <text evidence="4">The sequence shown here is derived from an EMBL/GenBank/DDBJ whole genome shotgun (WGS) entry which is preliminary data.</text>
</comment>
<evidence type="ECO:0000256" key="3">
    <source>
        <dbReference type="ARBA" id="ARBA00023002"/>
    </source>
</evidence>
<gene>
    <name evidence="4" type="ORF">H8R02_21605</name>
</gene>
<dbReference type="PANTHER" id="PTHR32332:SF20">
    <property type="entry name" value="2-NITROPROPANE DIOXYGENASE-LIKE PROTEIN"/>
    <property type="match status" value="1"/>
</dbReference>
<accession>A0A923S7F3</accession>
<dbReference type="Pfam" id="PF03060">
    <property type="entry name" value="NMO"/>
    <property type="match status" value="1"/>
</dbReference>
<evidence type="ECO:0000313" key="5">
    <source>
        <dbReference type="Proteomes" id="UP000596827"/>
    </source>
</evidence>
<dbReference type="InterPro" id="IPR004136">
    <property type="entry name" value="NMO"/>
</dbReference>
<dbReference type="Gene3D" id="3.20.20.70">
    <property type="entry name" value="Aldolase class I"/>
    <property type="match status" value="1"/>
</dbReference>
<name>A0A923S7F3_9BURK</name>
<evidence type="ECO:0000256" key="1">
    <source>
        <dbReference type="ARBA" id="ARBA00022630"/>
    </source>
</evidence>
<keyword evidence="2" id="KW-0288">FMN</keyword>
<dbReference type="AlphaFoldDB" id="A0A923S7F3"/>
<keyword evidence="4" id="KW-0503">Monooxygenase</keyword>
<organism evidence="4 5">
    <name type="scientific">Ramlibacter albus</name>
    <dbReference type="NCBI Taxonomy" id="2079448"/>
    <lineage>
        <taxon>Bacteria</taxon>
        <taxon>Pseudomonadati</taxon>
        <taxon>Pseudomonadota</taxon>
        <taxon>Betaproteobacteria</taxon>
        <taxon>Burkholderiales</taxon>
        <taxon>Comamonadaceae</taxon>
        <taxon>Ramlibacter</taxon>
    </lineage>
</organism>
<dbReference type="GO" id="GO:0018580">
    <property type="term" value="F:nitronate monooxygenase activity"/>
    <property type="evidence" value="ECO:0007669"/>
    <property type="project" value="InterPro"/>
</dbReference>
<keyword evidence="1" id="KW-0285">Flavoprotein</keyword>
<dbReference type="Proteomes" id="UP000596827">
    <property type="component" value="Unassembled WGS sequence"/>
</dbReference>
<evidence type="ECO:0000256" key="2">
    <source>
        <dbReference type="ARBA" id="ARBA00022643"/>
    </source>
</evidence>
<dbReference type="PANTHER" id="PTHR32332">
    <property type="entry name" value="2-NITROPROPANE DIOXYGENASE"/>
    <property type="match status" value="1"/>
</dbReference>
<evidence type="ECO:0000313" key="4">
    <source>
        <dbReference type="EMBL" id="MBC5767077.1"/>
    </source>
</evidence>
<reference evidence="4" key="1">
    <citation type="submission" date="2020-08" db="EMBL/GenBank/DDBJ databases">
        <title>Ramlibacter sp. GTP1 16S ribosomal RNA gene genome sequencing and assembly.</title>
        <authorList>
            <person name="Kang M."/>
        </authorList>
    </citation>
    <scope>NUCLEOTIDE SEQUENCE</scope>
    <source>
        <strain evidence="4">GTP1</strain>
    </source>
</reference>
<dbReference type="EMBL" id="JACORU010000009">
    <property type="protein sequence ID" value="MBC5767077.1"/>
    <property type="molecule type" value="Genomic_DNA"/>
</dbReference>
<dbReference type="InterPro" id="IPR013785">
    <property type="entry name" value="Aldolase_TIM"/>
</dbReference>
<dbReference type="RefSeq" id="WP_187083717.1">
    <property type="nucleotide sequence ID" value="NZ_JACORU010000009.1"/>
</dbReference>
<keyword evidence="3" id="KW-0560">Oxidoreductase</keyword>
<dbReference type="SUPFAM" id="SSF51412">
    <property type="entry name" value="Inosine monophosphate dehydrogenase (IMPDH)"/>
    <property type="match status" value="1"/>
</dbReference>